<keyword evidence="4" id="KW-1185">Reference proteome</keyword>
<proteinExistence type="predicted"/>
<feature type="domain" description="DUF4785" evidence="2">
    <location>
        <begin position="302"/>
        <end position="390"/>
    </location>
</feature>
<accession>A0AAW9RA91</accession>
<dbReference type="InterPro" id="IPR048295">
    <property type="entry name" value="DUF4785_C"/>
</dbReference>
<evidence type="ECO:0000256" key="1">
    <source>
        <dbReference type="SAM" id="MobiDB-lite"/>
    </source>
</evidence>
<feature type="region of interest" description="Disordered" evidence="1">
    <location>
        <begin position="600"/>
        <end position="619"/>
    </location>
</feature>
<comment type="caution">
    <text evidence="3">The sequence shown here is derived from an EMBL/GenBank/DDBJ whole genome shotgun (WGS) entry which is preliminary data.</text>
</comment>
<evidence type="ECO:0000313" key="4">
    <source>
        <dbReference type="Proteomes" id="UP001364472"/>
    </source>
</evidence>
<dbReference type="EMBL" id="JBBDHC010000021">
    <property type="protein sequence ID" value="MEJ1250481.1"/>
    <property type="molecule type" value="Genomic_DNA"/>
</dbReference>
<dbReference type="Gene3D" id="3.40.50.1820">
    <property type="entry name" value="alpha/beta hydrolase"/>
    <property type="match status" value="1"/>
</dbReference>
<dbReference type="InterPro" id="IPR029058">
    <property type="entry name" value="AB_hydrolase_fold"/>
</dbReference>
<evidence type="ECO:0000259" key="2">
    <source>
        <dbReference type="Pfam" id="PF20943"/>
    </source>
</evidence>
<dbReference type="Pfam" id="PF20943">
    <property type="entry name" value="DUF4785_3rd"/>
    <property type="match status" value="1"/>
</dbReference>
<dbReference type="AlphaFoldDB" id="A0AAW9RA91"/>
<sequence length="651" mass="68698">MQKYLTHFTGRTLGLSIALALGVTFTAGAQIVPKQLSGPPSDFQSMRSPDPVESAIHSHSAMVPVSMIEKKGGTGWSSTIPVEDNALRFALLTPGGMPWDVSLSGPSGQKLRAADTAKSARASSFGMGEAQVPAQMYSFPSLASGNWKIELEGSAKAASQGYLLIEGSASTGLTSYPTHSRQLVGQTMGLTAQLTALDASEKAITGAGAGRIERAEMEVTAPSGKIQRMAMFDDGRHDDGAAGDGIFGAAFTASEAGSHVAQVVIEGVDRNGNRVLRTAEHLLAFVNPTLSLAGSRATATAAKSATPRLTINIPVTAPKNASHYRSYAEVWGRDARGNEVPVAWVGGMVTPEAGKFGLGFDERWIAKSGAQAPFELRNLRIEDPDTSVTIASSARMGLSLPALRVRAKAADIEIDEMMTMGPRPVEAAQAKGVGKRLLLVHGYCSGGVWPAAQFGTSSTFLDKNQNRSHDYFARLIKSFGSTWNSFGVVAHSQGGAASLHLYTYYWSGLDNATGSRLIQSVGTPYKGTNLAGILAKLGNWFGVGCGKNTDLSYSGASAWLAGIPNSARAKVNYYTTSFKLTNWYTNDYCNAATDLVLSDPEDGTTEKANGQLPGAVNRGHVEGQCHTAGMRDPAQYLNASRNATMNSNAAR</sequence>
<name>A0AAW9RA91_9GAMM</name>
<dbReference type="Proteomes" id="UP001364472">
    <property type="component" value="Unassembled WGS sequence"/>
</dbReference>
<dbReference type="NCBIfam" id="NF041940">
    <property type="entry name" value="choice_anch_X"/>
    <property type="match status" value="1"/>
</dbReference>
<evidence type="ECO:0000313" key="3">
    <source>
        <dbReference type="EMBL" id="MEJ1250481.1"/>
    </source>
</evidence>
<protein>
    <submittedName>
        <fullName evidence="3">Choice-of-anchor X domain-containing protein</fullName>
    </submittedName>
</protein>
<dbReference type="RefSeq" id="WP_337336183.1">
    <property type="nucleotide sequence ID" value="NZ_JBBDHC010000021.1"/>
</dbReference>
<organism evidence="3 4">
    <name type="scientific">Denitratimonas tolerans</name>
    <dbReference type="NCBI Taxonomy" id="1338420"/>
    <lineage>
        <taxon>Bacteria</taxon>
        <taxon>Pseudomonadati</taxon>
        <taxon>Pseudomonadota</taxon>
        <taxon>Gammaproteobacteria</taxon>
        <taxon>Lysobacterales</taxon>
        <taxon>Lysobacteraceae</taxon>
        <taxon>Denitratimonas</taxon>
    </lineage>
</organism>
<gene>
    <name evidence="3" type="ORF">WB794_12450</name>
</gene>
<reference evidence="3 4" key="1">
    <citation type="journal article" date="2016" name="Antonie Van Leeuwenhoek">
        <title>Denitratimonas tolerans gen. nov., sp. nov., a denitrifying bacterium isolated from a bioreactor for tannery wastewater treatment.</title>
        <authorList>
            <person name="Han S.I."/>
            <person name="Kim J.O."/>
            <person name="Lee Y.R."/>
            <person name="Ekpeghere K.I."/>
            <person name="Koh S.C."/>
            <person name="Whang K.S."/>
        </authorList>
    </citation>
    <scope>NUCLEOTIDE SEQUENCE [LARGE SCALE GENOMIC DNA]</scope>
    <source>
        <strain evidence="3 4">KACC 17565</strain>
    </source>
</reference>